<feature type="domain" description="CENP-V/GFA" evidence="4">
    <location>
        <begin position="2"/>
        <end position="113"/>
    </location>
</feature>
<reference evidence="5 6" key="1">
    <citation type="submission" date="2023-07" db="EMBL/GenBank/DDBJ databases">
        <title>Genomic Encyclopedia of Type Strains, Phase IV (KMG-IV): sequencing the most valuable type-strain genomes for metagenomic binning, comparative biology and taxonomic classification.</title>
        <authorList>
            <person name="Goeker M."/>
        </authorList>
    </citation>
    <scope>NUCLEOTIDE SEQUENCE [LARGE SCALE GENOMIC DNA]</scope>
    <source>
        <strain evidence="5 6">B1-1</strain>
    </source>
</reference>
<dbReference type="SUPFAM" id="SSF51316">
    <property type="entry name" value="Mss4-like"/>
    <property type="match status" value="1"/>
</dbReference>
<evidence type="ECO:0000313" key="6">
    <source>
        <dbReference type="Proteomes" id="UP001223743"/>
    </source>
</evidence>
<dbReference type="InterPro" id="IPR006913">
    <property type="entry name" value="CENP-V/GFA"/>
</dbReference>
<dbReference type="InterPro" id="IPR052355">
    <property type="entry name" value="CENP-V-like"/>
</dbReference>
<dbReference type="EMBL" id="JAUSWJ010000001">
    <property type="protein sequence ID" value="MDQ0518530.1"/>
    <property type="molecule type" value="Genomic_DNA"/>
</dbReference>
<name>A0ABU0MC39_9HYPH</name>
<evidence type="ECO:0000313" key="5">
    <source>
        <dbReference type="EMBL" id="MDQ0518530.1"/>
    </source>
</evidence>
<evidence type="ECO:0000256" key="3">
    <source>
        <dbReference type="ARBA" id="ARBA00022833"/>
    </source>
</evidence>
<dbReference type="InterPro" id="IPR011057">
    <property type="entry name" value="Mss4-like_sf"/>
</dbReference>
<protein>
    <recommendedName>
        <fullName evidence="4">CENP-V/GFA domain-containing protein</fullName>
    </recommendedName>
</protein>
<dbReference type="RefSeq" id="WP_266284101.1">
    <property type="nucleotide sequence ID" value="NZ_JAPKNF010000004.1"/>
</dbReference>
<comment type="similarity">
    <text evidence="1">Belongs to the Gfa family.</text>
</comment>
<proteinExistence type="inferred from homology"/>
<evidence type="ECO:0000259" key="4">
    <source>
        <dbReference type="PROSITE" id="PS51891"/>
    </source>
</evidence>
<evidence type="ECO:0000256" key="2">
    <source>
        <dbReference type="ARBA" id="ARBA00022723"/>
    </source>
</evidence>
<sequence>MLIGTCHCGRACWTLSGDPGAVTACNCTLCRRYGALWAYDYENERIRLEGPTTVYQREGETPAEIETHFCPTCGCLLCWRDLSTTADGRRRMAVNVRLAPADAVAHLPVHHFDGFASFRTVPRDAACVSDMWF</sequence>
<evidence type="ECO:0000256" key="1">
    <source>
        <dbReference type="ARBA" id="ARBA00005495"/>
    </source>
</evidence>
<keyword evidence="6" id="KW-1185">Reference proteome</keyword>
<dbReference type="Proteomes" id="UP001223743">
    <property type="component" value="Unassembled WGS sequence"/>
</dbReference>
<comment type="caution">
    <text evidence="5">The sequence shown here is derived from an EMBL/GenBank/DDBJ whole genome shotgun (WGS) entry which is preliminary data.</text>
</comment>
<dbReference type="PANTHER" id="PTHR28620:SF1">
    <property type="entry name" value="CENP-V_GFA DOMAIN-CONTAINING PROTEIN"/>
    <property type="match status" value="1"/>
</dbReference>
<dbReference type="Gene3D" id="2.170.150.70">
    <property type="match status" value="1"/>
</dbReference>
<accession>A0ABU0MC39</accession>
<keyword evidence="2" id="KW-0479">Metal-binding</keyword>
<dbReference type="PROSITE" id="PS51891">
    <property type="entry name" value="CENP_V_GFA"/>
    <property type="match status" value="1"/>
</dbReference>
<dbReference type="PANTHER" id="PTHR28620">
    <property type="entry name" value="CENTROMERE PROTEIN V"/>
    <property type="match status" value="1"/>
</dbReference>
<keyword evidence="3" id="KW-0862">Zinc</keyword>
<dbReference type="Pfam" id="PF04828">
    <property type="entry name" value="GFA"/>
    <property type="match status" value="1"/>
</dbReference>
<gene>
    <name evidence="5" type="ORF">QO015_004143</name>
</gene>
<organism evidence="5 6">
    <name type="scientific">Kaistia geumhonensis</name>
    <dbReference type="NCBI Taxonomy" id="410839"/>
    <lineage>
        <taxon>Bacteria</taxon>
        <taxon>Pseudomonadati</taxon>
        <taxon>Pseudomonadota</taxon>
        <taxon>Alphaproteobacteria</taxon>
        <taxon>Hyphomicrobiales</taxon>
        <taxon>Kaistiaceae</taxon>
        <taxon>Kaistia</taxon>
    </lineage>
</organism>